<feature type="compositionally biased region" description="Pro residues" evidence="5">
    <location>
        <begin position="296"/>
        <end position="306"/>
    </location>
</feature>
<evidence type="ECO:0000256" key="4">
    <source>
        <dbReference type="PROSITE-ProRule" id="PRU00176"/>
    </source>
</evidence>
<feature type="compositionally biased region" description="Low complexity" evidence="5">
    <location>
        <begin position="281"/>
        <end position="295"/>
    </location>
</feature>
<feature type="compositionally biased region" description="Low complexity" evidence="5">
    <location>
        <begin position="1"/>
        <end position="32"/>
    </location>
</feature>
<dbReference type="Gene3D" id="1.25.40.630">
    <property type="match status" value="1"/>
</dbReference>
<evidence type="ECO:0000256" key="2">
    <source>
        <dbReference type="ARBA" id="ARBA00022884"/>
    </source>
</evidence>
<name>A0A267DJM9_9PLAT</name>
<dbReference type="InterPro" id="IPR035979">
    <property type="entry name" value="RBD_domain_sf"/>
</dbReference>
<dbReference type="PROSITE" id="PS50102">
    <property type="entry name" value="RRM"/>
    <property type="match status" value="1"/>
</dbReference>
<dbReference type="Pfam" id="PF14327">
    <property type="entry name" value="CSTF2_hinge"/>
    <property type="match status" value="1"/>
</dbReference>
<keyword evidence="3" id="KW-0539">Nucleus</keyword>
<proteinExistence type="predicted"/>
<feature type="compositionally biased region" description="Basic and acidic residues" evidence="5">
    <location>
        <begin position="33"/>
        <end position="43"/>
    </location>
</feature>
<evidence type="ECO:0000256" key="1">
    <source>
        <dbReference type="ARBA" id="ARBA00004123"/>
    </source>
</evidence>
<dbReference type="InterPro" id="IPR038192">
    <property type="entry name" value="CSTF_C_sf"/>
</dbReference>
<feature type="region of interest" description="Disordered" evidence="5">
    <location>
        <begin position="1"/>
        <end position="44"/>
    </location>
</feature>
<dbReference type="STRING" id="282301.A0A267DJM9"/>
<dbReference type="PANTHER" id="PTHR45735:SF2">
    <property type="entry name" value="CLEAVAGE STIMULATION FACTOR SUBUNIT 2"/>
    <property type="match status" value="1"/>
</dbReference>
<dbReference type="EMBL" id="NIVC01004038">
    <property type="protein sequence ID" value="PAA48844.1"/>
    <property type="molecule type" value="Genomic_DNA"/>
</dbReference>
<comment type="subcellular location">
    <subcellularLocation>
        <location evidence="1">Nucleus</location>
    </subcellularLocation>
</comment>
<dbReference type="InterPro" id="IPR025742">
    <property type="entry name" value="CSTF2_hinge"/>
</dbReference>
<dbReference type="CDD" id="cd12398">
    <property type="entry name" value="RRM_CSTF2_RNA15_like"/>
    <property type="match status" value="1"/>
</dbReference>
<organism evidence="7 8">
    <name type="scientific">Macrostomum lignano</name>
    <dbReference type="NCBI Taxonomy" id="282301"/>
    <lineage>
        <taxon>Eukaryota</taxon>
        <taxon>Metazoa</taxon>
        <taxon>Spiralia</taxon>
        <taxon>Lophotrochozoa</taxon>
        <taxon>Platyhelminthes</taxon>
        <taxon>Rhabditophora</taxon>
        <taxon>Macrostomorpha</taxon>
        <taxon>Macrostomida</taxon>
        <taxon>Macrostomidae</taxon>
        <taxon>Macrostomum</taxon>
    </lineage>
</organism>
<feature type="domain" description="RRM" evidence="6">
    <location>
        <begin position="44"/>
        <end position="122"/>
    </location>
</feature>
<reference evidence="7 8" key="1">
    <citation type="submission" date="2017-06" db="EMBL/GenBank/DDBJ databases">
        <title>A platform for efficient transgenesis in Macrostomum lignano, a flatworm model organism for stem cell research.</title>
        <authorList>
            <person name="Berezikov E."/>
        </authorList>
    </citation>
    <scope>NUCLEOTIDE SEQUENCE [LARGE SCALE GENOMIC DNA]</scope>
    <source>
        <strain evidence="7">DV1</strain>
        <tissue evidence="7">Whole organism</tissue>
    </source>
</reference>
<dbReference type="OrthoDB" id="272703at2759"/>
<accession>A0A267DJM9</accession>
<dbReference type="Pfam" id="PF14304">
    <property type="entry name" value="CSTF_C"/>
    <property type="match status" value="1"/>
</dbReference>
<feature type="compositionally biased region" description="Low complexity" evidence="5">
    <location>
        <begin position="122"/>
        <end position="135"/>
    </location>
</feature>
<evidence type="ECO:0000259" key="6">
    <source>
        <dbReference type="PROSITE" id="PS50102"/>
    </source>
</evidence>
<feature type="non-terminal residue" evidence="7">
    <location>
        <position position="1"/>
    </location>
</feature>
<dbReference type="FunFam" id="1.10.20.70:FF:000001">
    <property type="entry name" value="Cleavage stimulation factor subunit 2"/>
    <property type="match status" value="1"/>
</dbReference>
<dbReference type="InterPro" id="IPR026896">
    <property type="entry name" value="CSTF_C"/>
</dbReference>
<feature type="region of interest" description="Disordered" evidence="5">
    <location>
        <begin position="241"/>
        <end position="325"/>
    </location>
</feature>
<dbReference type="Proteomes" id="UP000215902">
    <property type="component" value="Unassembled WGS sequence"/>
</dbReference>
<dbReference type="GO" id="GO:0031124">
    <property type="term" value="P:mRNA 3'-end processing"/>
    <property type="evidence" value="ECO:0007669"/>
    <property type="project" value="InterPro"/>
</dbReference>
<gene>
    <name evidence="7" type="ORF">BOX15_Mlig006421g2</name>
</gene>
<dbReference type="InterPro" id="IPR012677">
    <property type="entry name" value="Nucleotide-bd_a/b_plait_sf"/>
</dbReference>
<feature type="region of interest" description="Disordered" evidence="5">
    <location>
        <begin position="116"/>
        <end position="159"/>
    </location>
</feature>
<comment type="caution">
    <text evidence="7">The sequence shown here is derived from an EMBL/GenBank/DDBJ whole genome shotgun (WGS) entry which is preliminary data.</text>
</comment>
<dbReference type="FunFam" id="1.25.40.630:FF:000001">
    <property type="entry name" value="Cleavage stimulation factor subunit 2"/>
    <property type="match status" value="1"/>
</dbReference>
<keyword evidence="8" id="KW-1185">Reference proteome</keyword>
<evidence type="ECO:0000256" key="3">
    <source>
        <dbReference type="ARBA" id="ARBA00023242"/>
    </source>
</evidence>
<dbReference type="Gene3D" id="1.10.20.70">
    <property type="entry name" value="Transcription termination and cleavage factor, C-terminal domain"/>
    <property type="match status" value="1"/>
</dbReference>
<dbReference type="Pfam" id="PF00076">
    <property type="entry name" value="RRM_1"/>
    <property type="match status" value="1"/>
</dbReference>
<keyword evidence="2 4" id="KW-0694">RNA-binding</keyword>
<dbReference type="InterPro" id="IPR000504">
    <property type="entry name" value="RRM_dom"/>
</dbReference>
<feature type="compositionally biased region" description="Low complexity" evidence="5">
    <location>
        <begin position="242"/>
        <end position="254"/>
    </location>
</feature>
<dbReference type="AlphaFoldDB" id="A0A267DJM9"/>
<sequence>SKMAAPGPQQLQQQQQQMLQQQQAAADRQSQGQREREALERTARSIFVGNIPYEASEDRLKEMFEQAGPVIGFRLVYDRETGKPKGYGFCEYKDLPTAQAALRNLQNIEFCGRPLRIGPAAGEQNQQQQQQQQDGQGHGPGVSGPPVDSPYGEKVDPKNAPEEISRAVASLPPEQMFELMRQMKQCIQNNPHEARNMLLQNPQLAYALLQAQIVMKLVDPKVAIAMLSRTTEQIPPVMPVDQPMQQQQQHYQHQPPQPPQPPMQQQMYHHHQPPPPPPPQHQQQMYPQQQQQQPYRQPPPPPPPQAQPQQPQQPQSSQGSGAQLSMGAIAGGDQEKAALIMQVLQLSDEQIHMLPEDQRRSIMILKEQLAKAGHI</sequence>
<protein>
    <recommendedName>
        <fullName evidence="6">RRM domain-containing protein</fullName>
    </recommendedName>
</protein>
<dbReference type="PANTHER" id="PTHR45735">
    <property type="entry name" value="CLEAVAGE STIMULATION FACTOR SUBUNIT 2"/>
    <property type="match status" value="1"/>
</dbReference>
<dbReference type="Gene3D" id="3.30.70.330">
    <property type="match status" value="1"/>
</dbReference>
<dbReference type="SMART" id="SM00360">
    <property type="entry name" value="RRM"/>
    <property type="match status" value="1"/>
</dbReference>
<evidence type="ECO:0000313" key="8">
    <source>
        <dbReference type="Proteomes" id="UP000215902"/>
    </source>
</evidence>
<evidence type="ECO:0000313" key="7">
    <source>
        <dbReference type="EMBL" id="PAA48844.1"/>
    </source>
</evidence>
<evidence type="ECO:0000256" key="5">
    <source>
        <dbReference type="SAM" id="MobiDB-lite"/>
    </source>
</evidence>
<dbReference type="SUPFAM" id="SSF54928">
    <property type="entry name" value="RNA-binding domain, RBD"/>
    <property type="match status" value="1"/>
</dbReference>
<dbReference type="GO" id="GO:0003729">
    <property type="term" value="F:mRNA binding"/>
    <property type="evidence" value="ECO:0007669"/>
    <property type="project" value="TreeGrafter"/>
</dbReference>
<dbReference type="GO" id="GO:0005847">
    <property type="term" value="C:mRNA cleavage and polyadenylation specificity factor complex"/>
    <property type="evidence" value="ECO:0007669"/>
    <property type="project" value="TreeGrafter"/>
</dbReference>